<comment type="catalytic activity">
    <reaction evidence="1">
        <text>ATP + protein L-histidine = ADP + protein N-phospho-L-histidine.</text>
        <dbReference type="EC" id="2.7.13.3"/>
    </reaction>
</comment>
<evidence type="ECO:0000256" key="4">
    <source>
        <dbReference type="ARBA" id="ARBA00022475"/>
    </source>
</evidence>
<keyword evidence="9" id="KW-0067">ATP-binding</keyword>
<evidence type="ECO:0000256" key="7">
    <source>
        <dbReference type="ARBA" id="ARBA00022741"/>
    </source>
</evidence>
<dbReference type="SUPFAM" id="SSF55874">
    <property type="entry name" value="ATPase domain of HSP90 chaperone/DNA topoisomerase II/histidine kinase"/>
    <property type="match status" value="1"/>
</dbReference>
<dbReference type="Gene3D" id="3.30.565.10">
    <property type="entry name" value="Histidine kinase-like ATPase, C-terminal domain"/>
    <property type="match status" value="1"/>
</dbReference>
<name>A0A545SVY0_9RHOB</name>
<dbReference type="GO" id="GO:0005524">
    <property type="term" value="F:ATP binding"/>
    <property type="evidence" value="ECO:0007669"/>
    <property type="project" value="UniProtKB-KW"/>
</dbReference>
<keyword evidence="5" id="KW-0597">Phosphoprotein</keyword>
<dbReference type="InterPro" id="IPR003661">
    <property type="entry name" value="HisK_dim/P_dom"/>
</dbReference>
<dbReference type="SUPFAM" id="SSF47384">
    <property type="entry name" value="Homodimeric domain of signal transducing histidine kinase"/>
    <property type="match status" value="1"/>
</dbReference>
<dbReference type="FunFam" id="3.30.565.10:FF:000006">
    <property type="entry name" value="Sensor histidine kinase WalK"/>
    <property type="match status" value="1"/>
</dbReference>
<dbReference type="PRINTS" id="PR00344">
    <property type="entry name" value="BCTRLSENSOR"/>
</dbReference>
<keyword evidence="4" id="KW-1003">Cell membrane</keyword>
<dbReference type="EC" id="2.7.13.3" evidence="3"/>
<dbReference type="Proteomes" id="UP000315816">
    <property type="component" value="Unassembled WGS sequence"/>
</dbReference>
<feature type="domain" description="Histidine kinase" evidence="12">
    <location>
        <begin position="121"/>
        <end position="347"/>
    </location>
</feature>
<organism evidence="13 14">
    <name type="scientific">Aliiroseovarius halocynthiae</name>
    <dbReference type="NCBI Taxonomy" id="985055"/>
    <lineage>
        <taxon>Bacteria</taxon>
        <taxon>Pseudomonadati</taxon>
        <taxon>Pseudomonadota</taxon>
        <taxon>Alphaproteobacteria</taxon>
        <taxon>Rhodobacterales</taxon>
        <taxon>Paracoccaceae</taxon>
        <taxon>Aliiroseovarius</taxon>
    </lineage>
</organism>
<dbReference type="AlphaFoldDB" id="A0A545SVY0"/>
<keyword evidence="7" id="KW-0547">Nucleotide-binding</keyword>
<evidence type="ECO:0000256" key="11">
    <source>
        <dbReference type="ARBA" id="ARBA00023136"/>
    </source>
</evidence>
<dbReference type="GO" id="GO:0004721">
    <property type="term" value="F:phosphoprotein phosphatase activity"/>
    <property type="evidence" value="ECO:0007669"/>
    <property type="project" value="TreeGrafter"/>
</dbReference>
<keyword evidence="10" id="KW-0902">Two-component regulatory system</keyword>
<dbReference type="InterPro" id="IPR036097">
    <property type="entry name" value="HisK_dim/P_sf"/>
</dbReference>
<dbReference type="PROSITE" id="PS50109">
    <property type="entry name" value="HIS_KIN"/>
    <property type="match status" value="1"/>
</dbReference>
<proteinExistence type="predicted"/>
<accession>A0A545SVY0</accession>
<evidence type="ECO:0000256" key="9">
    <source>
        <dbReference type="ARBA" id="ARBA00022840"/>
    </source>
</evidence>
<comment type="subcellular location">
    <subcellularLocation>
        <location evidence="2">Cell membrane</location>
    </subcellularLocation>
</comment>
<dbReference type="InterPro" id="IPR005467">
    <property type="entry name" value="His_kinase_dom"/>
</dbReference>
<evidence type="ECO:0000259" key="12">
    <source>
        <dbReference type="PROSITE" id="PS50109"/>
    </source>
</evidence>
<dbReference type="OrthoDB" id="9813151at2"/>
<evidence type="ECO:0000256" key="1">
    <source>
        <dbReference type="ARBA" id="ARBA00000085"/>
    </source>
</evidence>
<evidence type="ECO:0000256" key="5">
    <source>
        <dbReference type="ARBA" id="ARBA00022553"/>
    </source>
</evidence>
<dbReference type="InterPro" id="IPR036890">
    <property type="entry name" value="HATPase_C_sf"/>
</dbReference>
<dbReference type="CDD" id="cd00075">
    <property type="entry name" value="HATPase"/>
    <property type="match status" value="1"/>
</dbReference>
<evidence type="ECO:0000256" key="6">
    <source>
        <dbReference type="ARBA" id="ARBA00022679"/>
    </source>
</evidence>
<dbReference type="Pfam" id="PF00512">
    <property type="entry name" value="HisKA"/>
    <property type="match status" value="1"/>
</dbReference>
<evidence type="ECO:0000256" key="3">
    <source>
        <dbReference type="ARBA" id="ARBA00012438"/>
    </source>
</evidence>
<evidence type="ECO:0000256" key="2">
    <source>
        <dbReference type="ARBA" id="ARBA00004236"/>
    </source>
</evidence>
<dbReference type="PANTHER" id="PTHR45453">
    <property type="entry name" value="PHOSPHATE REGULON SENSOR PROTEIN PHOR"/>
    <property type="match status" value="1"/>
</dbReference>
<comment type="caution">
    <text evidence="13">The sequence shown here is derived from an EMBL/GenBank/DDBJ whole genome shotgun (WGS) entry which is preliminary data.</text>
</comment>
<keyword evidence="6" id="KW-0808">Transferase</keyword>
<dbReference type="FunFam" id="1.10.287.130:FF:000008">
    <property type="entry name" value="Two-component sensor histidine kinase"/>
    <property type="match status" value="1"/>
</dbReference>
<dbReference type="InterPro" id="IPR003594">
    <property type="entry name" value="HATPase_dom"/>
</dbReference>
<dbReference type="Gene3D" id="1.10.287.130">
    <property type="match status" value="1"/>
</dbReference>
<dbReference type="SMART" id="SM00387">
    <property type="entry name" value="HATPase_c"/>
    <property type="match status" value="1"/>
</dbReference>
<evidence type="ECO:0000313" key="13">
    <source>
        <dbReference type="EMBL" id="TQV69122.1"/>
    </source>
</evidence>
<dbReference type="GO" id="GO:0005886">
    <property type="term" value="C:plasma membrane"/>
    <property type="evidence" value="ECO:0007669"/>
    <property type="project" value="UniProtKB-SubCell"/>
</dbReference>
<reference evidence="13 14" key="1">
    <citation type="submission" date="2019-06" db="EMBL/GenBank/DDBJ databases">
        <title>A novel species of marine bacteria.</title>
        <authorList>
            <person name="Wang Y."/>
        </authorList>
    </citation>
    <scope>NUCLEOTIDE SEQUENCE [LARGE SCALE GENOMIC DNA]</scope>
    <source>
        <strain evidence="13 14">MA1-10</strain>
    </source>
</reference>
<dbReference type="Pfam" id="PF02518">
    <property type="entry name" value="HATPase_c"/>
    <property type="match status" value="1"/>
</dbReference>
<dbReference type="PANTHER" id="PTHR45453:SF1">
    <property type="entry name" value="PHOSPHATE REGULON SENSOR PROTEIN PHOR"/>
    <property type="match status" value="1"/>
</dbReference>
<dbReference type="CDD" id="cd00082">
    <property type="entry name" value="HisKA"/>
    <property type="match status" value="1"/>
</dbReference>
<dbReference type="GO" id="GO:0000155">
    <property type="term" value="F:phosphorelay sensor kinase activity"/>
    <property type="evidence" value="ECO:0007669"/>
    <property type="project" value="InterPro"/>
</dbReference>
<dbReference type="EMBL" id="VICH01000004">
    <property type="protein sequence ID" value="TQV69122.1"/>
    <property type="molecule type" value="Genomic_DNA"/>
</dbReference>
<evidence type="ECO:0000313" key="14">
    <source>
        <dbReference type="Proteomes" id="UP000315816"/>
    </source>
</evidence>
<dbReference type="GO" id="GO:0016036">
    <property type="term" value="P:cellular response to phosphate starvation"/>
    <property type="evidence" value="ECO:0007669"/>
    <property type="project" value="TreeGrafter"/>
</dbReference>
<protein>
    <recommendedName>
        <fullName evidence="3">histidine kinase</fullName>
        <ecNumber evidence="3">2.7.13.3</ecNumber>
    </recommendedName>
</protein>
<dbReference type="InterPro" id="IPR004358">
    <property type="entry name" value="Sig_transdc_His_kin-like_C"/>
</dbReference>
<dbReference type="RefSeq" id="WP_142852874.1">
    <property type="nucleotide sequence ID" value="NZ_FXWW01000001.1"/>
</dbReference>
<keyword evidence="8 13" id="KW-0418">Kinase</keyword>
<dbReference type="InterPro" id="IPR050351">
    <property type="entry name" value="BphY/WalK/GraS-like"/>
</dbReference>
<keyword evidence="14" id="KW-1185">Reference proteome</keyword>
<dbReference type="SMART" id="SM00388">
    <property type="entry name" value="HisKA"/>
    <property type="match status" value="1"/>
</dbReference>
<evidence type="ECO:0000256" key="8">
    <source>
        <dbReference type="ARBA" id="ARBA00022777"/>
    </source>
</evidence>
<evidence type="ECO:0000256" key="10">
    <source>
        <dbReference type="ARBA" id="ARBA00023012"/>
    </source>
</evidence>
<keyword evidence="11" id="KW-0472">Membrane</keyword>
<sequence>MVARSMLEAMPIAAVFIGEDNRIRSSNEKAQNLLKMTVDGRHYVTVLRQPSLLDQIESTMSEGISGQVSFNTTEAGRDVVYEVHLERVVGGPGRENGVLLSFMDVKQHEEAGQMRSDFVANVSHELRTPLTALTGFIETLRGPARDDVEARDRFLGIMEAEGKRMNRLVSDLLSLSRVEDMARIRPTDSVDVLAVLQSVRNALSQTAETKGVTISIESQIEPPVQIAGDLDQLAQVFTNLIENALKYGRLGGGVSVVISRMPMMPAFKGPAICVSVKDDGPGIAEHHLSRLTERFYRVDNHRSRELGGTGLGLAIVKHIINRHRGRLRIESDEGQGSKFSVLLRDDL</sequence>
<gene>
    <name evidence="13" type="ORF">FIL88_06015</name>
</gene>